<feature type="domain" description="eCIS core" evidence="2">
    <location>
        <begin position="29"/>
        <end position="102"/>
    </location>
</feature>
<dbReference type="RefSeq" id="WP_396679410.1">
    <property type="nucleotide sequence ID" value="NZ_JBIRPU010000007.1"/>
</dbReference>
<dbReference type="EMBL" id="JBIRPU010000007">
    <property type="protein sequence ID" value="MFI0793732.1"/>
    <property type="molecule type" value="Genomic_DNA"/>
</dbReference>
<protein>
    <submittedName>
        <fullName evidence="3">DUF4157 domain-containing protein</fullName>
    </submittedName>
</protein>
<proteinExistence type="predicted"/>
<name>A0ABW7SND8_9ACTN</name>
<keyword evidence="4" id="KW-1185">Reference proteome</keyword>
<evidence type="ECO:0000256" key="1">
    <source>
        <dbReference type="SAM" id="MobiDB-lite"/>
    </source>
</evidence>
<evidence type="ECO:0000259" key="2">
    <source>
        <dbReference type="Pfam" id="PF13699"/>
    </source>
</evidence>
<dbReference type="Proteomes" id="UP001611075">
    <property type="component" value="Unassembled WGS sequence"/>
</dbReference>
<evidence type="ECO:0000313" key="4">
    <source>
        <dbReference type="Proteomes" id="UP001611075"/>
    </source>
</evidence>
<dbReference type="Pfam" id="PF13699">
    <property type="entry name" value="eCIS_core"/>
    <property type="match status" value="1"/>
</dbReference>
<sequence>MRLSQESRAPGSSRPSRIAGTGGPSDAALDGHVLAAMEQRFGHSFADVRVHADPAANQAADRLGAAAYTTGDHIYFGSGRYAPGTPAGERLLAHELAHVVHASVAPTVAPGIAPDASGSERGARTMADAALRGGLRGSTARQTARRWGTRHAVQPERIVTAGSEVHKGYVGAPDWAAGQQGPPIGEVHVRTGEEIELKGGSRIPNVVALEYSGALTAESRWLQYVWFEMLVTTPDGTTPLSGTVPTSSGDQAFTTNPRSPVWKVDSAAQDPFYDAAGASLRTQSSTTMFDAPGGGSVRSLASAAFAAVPEATSVRFVAHFSAFLIQRGLAMYEVDYTAATASTQVRGSTVTGAIGYSVTGRPVRGLPNNLRELLVTRNPDQGVK</sequence>
<evidence type="ECO:0000313" key="3">
    <source>
        <dbReference type="EMBL" id="MFI0793732.1"/>
    </source>
</evidence>
<organism evidence="3 4">
    <name type="scientific">Micromonospora rubida</name>
    <dbReference type="NCBI Taxonomy" id="2697657"/>
    <lineage>
        <taxon>Bacteria</taxon>
        <taxon>Bacillati</taxon>
        <taxon>Actinomycetota</taxon>
        <taxon>Actinomycetes</taxon>
        <taxon>Micromonosporales</taxon>
        <taxon>Micromonosporaceae</taxon>
        <taxon>Micromonospora</taxon>
    </lineage>
</organism>
<accession>A0ABW7SND8</accession>
<gene>
    <name evidence="3" type="ORF">ACH4OY_13730</name>
</gene>
<feature type="region of interest" description="Disordered" evidence="1">
    <location>
        <begin position="1"/>
        <end position="25"/>
    </location>
</feature>
<comment type="caution">
    <text evidence="3">The sequence shown here is derived from an EMBL/GenBank/DDBJ whole genome shotgun (WGS) entry which is preliminary data.</text>
</comment>
<dbReference type="InterPro" id="IPR025295">
    <property type="entry name" value="eCIS_core_dom"/>
</dbReference>
<reference evidence="3 4" key="1">
    <citation type="submission" date="2024-10" db="EMBL/GenBank/DDBJ databases">
        <title>The Natural Products Discovery Center: Release of the First 8490 Sequenced Strains for Exploring Actinobacteria Biosynthetic Diversity.</title>
        <authorList>
            <person name="Kalkreuter E."/>
            <person name="Kautsar S.A."/>
            <person name="Yang D."/>
            <person name="Bader C.D."/>
            <person name="Teijaro C.N."/>
            <person name="Fluegel L."/>
            <person name="Davis C.M."/>
            <person name="Simpson J.R."/>
            <person name="Lauterbach L."/>
            <person name="Steele A.D."/>
            <person name="Gui C."/>
            <person name="Meng S."/>
            <person name="Li G."/>
            <person name="Viehrig K."/>
            <person name="Ye F."/>
            <person name="Su P."/>
            <person name="Kiefer A.F."/>
            <person name="Nichols A."/>
            <person name="Cepeda A.J."/>
            <person name="Yan W."/>
            <person name="Fan B."/>
            <person name="Jiang Y."/>
            <person name="Adhikari A."/>
            <person name="Zheng C.-J."/>
            <person name="Schuster L."/>
            <person name="Cowan T.M."/>
            <person name="Smanski M.J."/>
            <person name="Chevrette M.G."/>
            <person name="De Carvalho L.P.S."/>
            <person name="Shen B."/>
        </authorList>
    </citation>
    <scope>NUCLEOTIDE SEQUENCE [LARGE SCALE GENOMIC DNA]</scope>
    <source>
        <strain evidence="3 4">NPDC021253</strain>
    </source>
</reference>